<keyword evidence="4 6" id="KW-0472">Membrane</keyword>
<evidence type="ECO:0000256" key="3">
    <source>
        <dbReference type="ARBA" id="ARBA00022989"/>
    </source>
</evidence>
<dbReference type="EMBL" id="JAZAVJ010000189">
    <property type="protein sequence ID" value="KAK7408366.1"/>
    <property type="molecule type" value="Genomic_DNA"/>
</dbReference>
<feature type="transmembrane region" description="Helical" evidence="6">
    <location>
        <begin position="23"/>
        <end position="41"/>
    </location>
</feature>
<keyword evidence="2 6" id="KW-0812">Transmembrane</keyword>
<evidence type="ECO:0000256" key="6">
    <source>
        <dbReference type="SAM" id="Phobius"/>
    </source>
</evidence>
<feature type="transmembrane region" description="Helical" evidence="6">
    <location>
        <begin position="53"/>
        <end position="75"/>
    </location>
</feature>
<keyword evidence="3 6" id="KW-1133">Transmembrane helix</keyword>
<organism evidence="8 9">
    <name type="scientific">Neonectria punicea</name>
    <dbReference type="NCBI Taxonomy" id="979145"/>
    <lineage>
        <taxon>Eukaryota</taxon>
        <taxon>Fungi</taxon>
        <taxon>Dikarya</taxon>
        <taxon>Ascomycota</taxon>
        <taxon>Pezizomycotina</taxon>
        <taxon>Sordariomycetes</taxon>
        <taxon>Hypocreomycetidae</taxon>
        <taxon>Hypocreales</taxon>
        <taxon>Nectriaceae</taxon>
        <taxon>Neonectria</taxon>
    </lineage>
</organism>
<sequence>MSQNVKVASVHKNVVALGIVERVGSVFSLLGCLFILTTFCFSKSFHKPINRLVFYASLGNGIVNIGTLMATSYVGAPDSLGCQVQAFLIQMFMPADALWTLAMAINVYLTFYRHYNAADLRRMEVMYLICCYGIPFVPAIIYIFVKDSNGNRAYGNAGLWCWISKDWGIWRILSFYGPVWIVIFTTLFIYARTGGDIYRNRKQLRYISRSDIETTTSTSMWLKTTEVHITSEAASKNPEHNVVRLHGRNEPKGCPGTSSTHRPAYSVSISANPDSRDSREDTILSVPSQFSEGPSTSKSTAAPANAARPSMSQAEWSYAKCSILFFTAMLVTWIPSSSNRVYSVVHNNHSSVVLEFMSAIVLPLQGFWNAAIYILTSWKACKMAFNDLRHFRWSRAAEPVSLERVGPLRTAVRDHSTDEDHKSESRAQIAGSVVDSVEGSSSAGRSTAE</sequence>
<evidence type="ECO:0000313" key="8">
    <source>
        <dbReference type="EMBL" id="KAK7408366.1"/>
    </source>
</evidence>
<comment type="caution">
    <text evidence="8">The sequence shown here is derived from an EMBL/GenBank/DDBJ whole genome shotgun (WGS) entry which is preliminary data.</text>
</comment>
<reference evidence="8 9" key="1">
    <citation type="journal article" date="2025" name="Microbiol. Resour. Announc.">
        <title>Draft genome sequences for Neonectria magnoliae and Neonectria punicea, canker pathogens of Liriodendron tulipifera and Acer saccharum in West Virginia.</title>
        <authorList>
            <person name="Petronek H.M."/>
            <person name="Kasson M.T."/>
            <person name="Metheny A.M."/>
            <person name="Stauder C.M."/>
            <person name="Lovett B."/>
            <person name="Lynch S.C."/>
            <person name="Garnas J.R."/>
            <person name="Kasson L.R."/>
            <person name="Stajich J.E."/>
        </authorList>
    </citation>
    <scope>NUCLEOTIDE SEQUENCE [LARGE SCALE GENOMIC DNA]</scope>
    <source>
        <strain evidence="8 9">NRRL 64653</strain>
    </source>
</reference>
<dbReference type="SUPFAM" id="SSF81321">
    <property type="entry name" value="Family A G protein-coupled receptor-like"/>
    <property type="match status" value="1"/>
</dbReference>
<feature type="compositionally biased region" description="Polar residues" evidence="5">
    <location>
        <begin position="285"/>
        <end position="302"/>
    </location>
</feature>
<dbReference type="PANTHER" id="PTHR23112">
    <property type="entry name" value="G PROTEIN-COUPLED RECEPTOR 157-RELATED"/>
    <property type="match status" value="1"/>
</dbReference>
<proteinExistence type="predicted"/>
<evidence type="ECO:0000256" key="4">
    <source>
        <dbReference type="ARBA" id="ARBA00023136"/>
    </source>
</evidence>
<dbReference type="Proteomes" id="UP001498476">
    <property type="component" value="Unassembled WGS sequence"/>
</dbReference>
<feature type="compositionally biased region" description="Basic and acidic residues" evidence="5">
    <location>
        <begin position="411"/>
        <end position="425"/>
    </location>
</feature>
<dbReference type="Gene3D" id="1.20.1070.10">
    <property type="entry name" value="Rhodopsin 7-helix transmembrane proteins"/>
    <property type="match status" value="1"/>
</dbReference>
<evidence type="ECO:0000256" key="1">
    <source>
        <dbReference type="ARBA" id="ARBA00004141"/>
    </source>
</evidence>
<name>A0ABR1GSF2_9HYPO</name>
<accession>A0ABR1GSF2</accession>
<dbReference type="Pfam" id="PF05462">
    <property type="entry name" value="Dicty_CAR"/>
    <property type="match status" value="1"/>
</dbReference>
<feature type="transmembrane region" description="Helical" evidence="6">
    <location>
        <begin position="124"/>
        <end position="145"/>
    </location>
</feature>
<feature type="domain" description="G-protein coupled receptors family 2 profile 2" evidence="7">
    <location>
        <begin position="17"/>
        <end position="190"/>
    </location>
</feature>
<feature type="transmembrane region" description="Helical" evidence="6">
    <location>
        <begin position="87"/>
        <end position="112"/>
    </location>
</feature>
<comment type="subcellular location">
    <subcellularLocation>
        <location evidence="1">Membrane</location>
        <topology evidence="1">Multi-pass membrane protein</topology>
    </subcellularLocation>
</comment>
<feature type="compositionally biased region" description="Basic and acidic residues" evidence="5">
    <location>
        <begin position="238"/>
        <end position="251"/>
    </location>
</feature>
<feature type="region of interest" description="Disordered" evidence="5">
    <location>
        <begin position="411"/>
        <end position="449"/>
    </location>
</feature>
<evidence type="ECO:0000313" key="9">
    <source>
        <dbReference type="Proteomes" id="UP001498476"/>
    </source>
</evidence>
<keyword evidence="9" id="KW-1185">Reference proteome</keyword>
<feature type="compositionally biased region" description="Low complexity" evidence="5">
    <location>
        <begin position="431"/>
        <end position="449"/>
    </location>
</feature>
<protein>
    <recommendedName>
        <fullName evidence="7">G-protein coupled receptors family 2 profile 2 domain-containing protein</fullName>
    </recommendedName>
</protein>
<evidence type="ECO:0000259" key="7">
    <source>
        <dbReference type="PROSITE" id="PS50261"/>
    </source>
</evidence>
<evidence type="ECO:0000256" key="5">
    <source>
        <dbReference type="SAM" id="MobiDB-lite"/>
    </source>
</evidence>
<dbReference type="InterPro" id="IPR017981">
    <property type="entry name" value="GPCR_2-like_7TM"/>
</dbReference>
<feature type="compositionally biased region" description="Polar residues" evidence="5">
    <location>
        <begin position="256"/>
        <end position="273"/>
    </location>
</feature>
<feature type="transmembrane region" description="Helical" evidence="6">
    <location>
        <begin position="356"/>
        <end position="375"/>
    </location>
</feature>
<feature type="region of interest" description="Disordered" evidence="5">
    <location>
        <begin position="238"/>
        <end position="306"/>
    </location>
</feature>
<dbReference type="PROSITE" id="PS50261">
    <property type="entry name" value="G_PROTEIN_RECEP_F2_4"/>
    <property type="match status" value="1"/>
</dbReference>
<evidence type="ECO:0000256" key="2">
    <source>
        <dbReference type="ARBA" id="ARBA00022692"/>
    </source>
</evidence>
<gene>
    <name evidence="8" type="ORF">QQX98_009462</name>
</gene>
<dbReference type="PANTHER" id="PTHR23112:SF22">
    <property type="entry name" value="G-PROTEIN COUPLED RECEPTOR"/>
    <property type="match status" value="1"/>
</dbReference>
<feature type="transmembrane region" description="Helical" evidence="6">
    <location>
        <begin position="318"/>
        <end position="336"/>
    </location>
</feature>
<feature type="transmembrane region" description="Helical" evidence="6">
    <location>
        <begin position="169"/>
        <end position="191"/>
    </location>
</feature>